<dbReference type="Gene3D" id="3.20.20.370">
    <property type="entry name" value="Glycoside hydrolase/deacetylase"/>
    <property type="match status" value="1"/>
</dbReference>
<dbReference type="OrthoDB" id="43281at2"/>
<dbReference type="PANTHER" id="PTHR34216">
    <property type="match status" value="1"/>
</dbReference>
<dbReference type="AlphaFoldDB" id="A0A3S9H8Q2"/>
<dbReference type="GO" id="GO:0005975">
    <property type="term" value="P:carbohydrate metabolic process"/>
    <property type="evidence" value="ECO:0007669"/>
    <property type="project" value="InterPro"/>
</dbReference>
<name>A0A3S9H8Q2_9LACT</name>
<accession>A0A3S9H8Q2</accession>
<organism evidence="3 4">
    <name type="scientific">Jeotgalibaca ciconiae</name>
    <dbReference type="NCBI Taxonomy" id="2496265"/>
    <lineage>
        <taxon>Bacteria</taxon>
        <taxon>Bacillati</taxon>
        <taxon>Bacillota</taxon>
        <taxon>Bacilli</taxon>
        <taxon>Lactobacillales</taxon>
        <taxon>Carnobacteriaceae</taxon>
        <taxon>Jeotgalibaca</taxon>
    </lineage>
</organism>
<proteinExistence type="predicted"/>
<evidence type="ECO:0000256" key="1">
    <source>
        <dbReference type="ARBA" id="ARBA00022729"/>
    </source>
</evidence>
<feature type="domain" description="NodB homology" evidence="2">
    <location>
        <begin position="12"/>
        <end position="273"/>
    </location>
</feature>
<dbReference type="PROSITE" id="PS51677">
    <property type="entry name" value="NODB"/>
    <property type="match status" value="1"/>
</dbReference>
<gene>
    <name evidence="3" type="ORF">EJN90_02970</name>
</gene>
<dbReference type="KEGG" id="jeh:EJN90_02970"/>
<keyword evidence="4" id="KW-1185">Reference proteome</keyword>
<dbReference type="InterPro" id="IPR002509">
    <property type="entry name" value="NODB_dom"/>
</dbReference>
<dbReference type="RefSeq" id="WP_126108806.1">
    <property type="nucleotide sequence ID" value="NZ_CP034465.1"/>
</dbReference>
<dbReference type="InterPro" id="IPR011330">
    <property type="entry name" value="Glyco_hydro/deAcase_b/a-brl"/>
</dbReference>
<dbReference type="CDD" id="cd10967">
    <property type="entry name" value="CE4_GLA_like_6s"/>
    <property type="match status" value="1"/>
</dbReference>
<protein>
    <submittedName>
        <fullName evidence="3">Polysaccharide deacetylase</fullName>
    </submittedName>
</protein>
<dbReference type="SUPFAM" id="SSF88713">
    <property type="entry name" value="Glycoside hydrolase/deacetylase"/>
    <property type="match status" value="1"/>
</dbReference>
<reference evidence="4" key="1">
    <citation type="submission" date="2018-12" db="EMBL/GenBank/DDBJ databases">
        <title>Complete genome sequencing of Jeotgalibaca sp. H21T32.</title>
        <authorList>
            <person name="Bae J.-W."/>
            <person name="Lee S.-Y."/>
        </authorList>
    </citation>
    <scope>NUCLEOTIDE SEQUENCE [LARGE SCALE GENOMIC DNA]</scope>
    <source>
        <strain evidence="4">H21T32</strain>
    </source>
</reference>
<evidence type="ECO:0000313" key="3">
    <source>
        <dbReference type="EMBL" id="AZP03716.1"/>
    </source>
</evidence>
<keyword evidence="1" id="KW-0732">Signal</keyword>
<sequence length="273" mass="31956">MNQYYICYPNGKFKALTFSYDDGKKADRRLISIFNKYGLKGTFHLNGGLFPEESGDQERIPKSEVKELYAGHEVAGHTYTHPTIARCPIEKVADEIILDRRALEELVYYPVQGFSYPNGSYNENIKSLLPLLGIEYARVVGNSNNFELPMDWFEWKASCHHNAKLMELGRQFVELHKSQYLYLMYVWGHSYEFDGDNNWDLIEEFAELVSKHEKDIWFVTNIEFKRYMEDAKRIVFSSNGKQVFNPNYQSIWIRINQKLIELTPGMNQLEGNS</sequence>
<evidence type="ECO:0000313" key="4">
    <source>
        <dbReference type="Proteomes" id="UP000273326"/>
    </source>
</evidence>
<dbReference type="EMBL" id="CP034465">
    <property type="protein sequence ID" value="AZP03716.1"/>
    <property type="molecule type" value="Genomic_DNA"/>
</dbReference>
<dbReference type="Proteomes" id="UP000273326">
    <property type="component" value="Chromosome"/>
</dbReference>
<dbReference type="Pfam" id="PF01522">
    <property type="entry name" value="Polysacc_deac_1"/>
    <property type="match status" value="1"/>
</dbReference>
<dbReference type="GO" id="GO:0016810">
    <property type="term" value="F:hydrolase activity, acting on carbon-nitrogen (but not peptide) bonds"/>
    <property type="evidence" value="ECO:0007669"/>
    <property type="project" value="InterPro"/>
</dbReference>
<dbReference type="InterPro" id="IPR051398">
    <property type="entry name" value="Polysacch_Deacetylase"/>
</dbReference>
<evidence type="ECO:0000259" key="2">
    <source>
        <dbReference type="PROSITE" id="PS51677"/>
    </source>
</evidence>
<dbReference type="PANTHER" id="PTHR34216:SF11">
    <property type="entry name" value="CHITOOLIGOSACCHARIDE DEACETYLASE"/>
    <property type="match status" value="1"/>
</dbReference>